<protein>
    <recommendedName>
        <fullName evidence="6">RNA-binding protein KhpB</fullName>
    </recommendedName>
    <alternativeName>
        <fullName evidence="6">RNA-binding protein EloR</fullName>
    </alternativeName>
</protein>
<dbReference type="PROSITE" id="PS51061">
    <property type="entry name" value="R3H"/>
    <property type="match status" value="1"/>
</dbReference>
<dbReference type="Proteomes" id="UP001218246">
    <property type="component" value="Unassembled WGS sequence"/>
</dbReference>
<dbReference type="EMBL" id="JARULN010000020">
    <property type="protein sequence ID" value="MDG5755157.1"/>
    <property type="molecule type" value="Genomic_DNA"/>
</dbReference>
<sequence>MNAITAKGQTVDEAIEFALRQLQVPREQVEIRVIDEGKRGFLGLIGNKPAIVDVMIKKNAADEAEKYLKNIISEMAIDVQVEKQLKGKELTFILSGSQVALLIGKRGATLNALQQLTQLVANRYTKQYINIILDAEDYRNKRKKTLELLANRLAKQVYTTRKPVILEPMPSFERKIIHQVLANHPHIHTTSAGTEPHRHVVIEPK</sequence>
<comment type="caution">
    <text evidence="8">The sequence shown here is derived from an EMBL/GenBank/DDBJ whole genome shotgun (WGS) entry which is preliminary data.</text>
</comment>
<comment type="domain">
    <text evidence="6">Has an N-terminal Jag-N domain and 2 RNA-binding domains (KH and R3H).</text>
</comment>
<name>A0ABT6H927_9BACI</name>
<evidence type="ECO:0000256" key="4">
    <source>
        <dbReference type="ARBA" id="ARBA00023186"/>
    </source>
</evidence>
<organism evidence="8 9">
    <name type="scientific">Ectobacillus antri</name>
    <dbReference type="NCBI Taxonomy" id="2486280"/>
    <lineage>
        <taxon>Bacteria</taxon>
        <taxon>Bacillati</taxon>
        <taxon>Bacillota</taxon>
        <taxon>Bacilli</taxon>
        <taxon>Bacillales</taxon>
        <taxon>Bacillaceae</taxon>
        <taxon>Ectobacillus</taxon>
    </lineage>
</organism>
<dbReference type="InterPro" id="IPR038247">
    <property type="entry name" value="Jag_N_dom_sf"/>
</dbReference>
<comment type="subunit">
    <text evidence="6">Forms a complex with KhpA.</text>
</comment>
<comment type="function">
    <text evidence="6">A probable RNA chaperone. Forms a complex with KhpA which binds to cellular RNA and controls its expression. Plays a role in peptidoglycan (PG) homeostasis and cell length regulation.</text>
</comment>
<evidence type="ECO:0000256" key="6">
    <source>
        <dbReference type="HAMAP-Rule" id="MF_00867"/>
    </source>
</evidence>
<dbReference type="Pfam" id="PF14804">
    <property type="entry name" value="Jag_N"/>
    <property type="match status" value="1"/>
</dbReference>
<evidence type="ECO:0000256" key="1">
    <source>
        <dbReference type="ARBA" id="ARBA00022490"/>
    </source>
</evidence>
<dbReference type="HAMAP" id="MF_00867">
    <property type="entry name" value="KhpB"/>
    <property type="match status" value="1"/>
</dbReference>
<comment type="similarity">
    <text evidence="6">Belongs to the KhpB RNA-binding protein family.</text>
</comment>
<dbReference type="PANTHER" id="PTHR35800">
    <property type="entry name" value="PROTEIN JAG"/>
    <property type="match status" value="1"/>
</dbReference>
<dbReference type="InterPro" id="IPR036867">
    <property type="entry name" value="R3H_dom_sf"/>
</dbReference>
<evidence type="ECO:0000259" key="7">
    <source>
        <dbReference type="PROSITE" id="PS51061"/>
    </source>
</evidence>
<dbReference type="InterPro" id="IPR038008">
    <property type="entry name" value="Jag_KH"/>
</dbReference>
<feature type="region of interest" description="Jag_N domain" evidence="6">
    <location>
        <begin position="5"/>
        <end position="55"/>
    </location>
</feature>
<evidence type="ECO:0000256" key="2">
    <source>
        <dbReference type="ARBA" id="ARBA00022884"/>
    </source>
</evidence>
<dbReference type="Gene3D" id="3.30.1370.50">
    <property type="entry name" value="R3H-like domain"/>
    <property type="match status" value="1"/>
</dbReference>
<gene>
    <name evidence="8" type="primary">jag</name>
    <name evidence="6" type="synonym">eloR</name>
    <name evidence="6" type="synonym">khpB</name>
    <name evidence="8" type="ORF">P6P90_14505</name>
</gene>
<dbReference type="InterPro" id="IPR034079">
    <property type="entry name" value="R3H_KhpB"/>
</dbReference>
<evidence type="ECO:0000256" key="5">
    <source>
        <dbReference type="ARBA" id="ARBA00023316"/>
    </source>
</evidence>
<dbReference type="RefSeq" id="WP_124565745.1">
    <property type="nucleotide sequence ID" value="NZ_JARRRY010000010.1"/>
</dbReference>
<feature type="domain" description="R3H" evidence="7">
    <location>
        <begin position="140"/>
        <end position="205"/>
    </location>
</feature>
<dbReference type="NCBIfam" id="NF041568">
    <property type="entry name" value="Jag_EloR"/>
    <property type="match status" value="1"/>
</dbReference>
<evidence type="ECO:0000256" key="3">
    <source>
        <dbReference type="ARBA" id="ARBA00022960"/>
    </source>
</evidence>
<keyword evidence="3 6" id="KW-0133">Cell shape</keyword>
<dbReference type="CDD" id="cd02644">
    <property type="entry name" value="R3H_jag"/>
    <property type="match status" value="1"/>
</dbReference>
<dbReference type="InterPro" id="IPR039247">
    <property type="entry name" value="KhpB"/>
</dbReference>
<keyword evidence="2 6" id="KW-0694">RNA-binding</keyword>
<dbReference type="Gene3D" id="3.30.30.80">
    <property type="entry name" value="probable RNA-binding protein from clostridium symbiosum atcc 14940"/>
    <property type="match status" value="1"/>
</dbReference>
<keyword evidence="1 6" id="KW-0963">Cytoplasm</keyword>
<dbReference type="InterPro" id="IPR015946">
    <property type="entry name" value="KH_dom-like_a/b"/>
</dbReference>
<dbReference type="SMART" id="SM01245">
    <property type="entry name" value="Jag_N"/>
    <property type="match status" value="1"/>
</dbReference>
<evidence type="ECO:0000313" key="8">
    <source>
        <dbReference type="EMBL" id="MDG5755157.1"/>
    </source>
</evidence>
<dbReference type="SMART" id="SM00393">
    <property type="entry name" value="R3H"/>
    <property type="match status" value="1"/>
</dbReference>
<proteinExistence type="inferred from homology"/>
<dbReference type="InterPro" id="IPR001374">
    <property type="entry name" value="R3H_dom"/>
</dbReference>
<keyword evidence="4 6" id="KW-0143">Chaperone</keyword>
<dbReference type="CDD" id="cd02414">
    <property type="entry name" value="KH-II_Jag"/>
    <property type="match status" value="1"/>
</dbReference>
<dbReference type="Gene3D" id="3.30.300.20">
    <property type="match status" value="1"/>
</dbReference>
<evidence type="ECO:0000313" key="9">
    <source>
        <dbReference type="Proteomes" id="UP001218246"/>
    </source>
</evidence>
<dbReference type="Pfam" id="PF13083">
    <property type="entry name" value="KH_KhpA-B"/>
    <property type="match status" value="1"/>
</dbReference>
<comment type="subcellular location">
    <subcellularLocation>
        <location evidence="6">Cytoplasm</location>
    </subcellularLocation>
</comment>
<keyword evidence="5 6" id="KW-0961">Cell wall biogenesis/degradation</keyword>
<dbReference type="Pfam" id="PF01424">
    <property type="entry name" value="R3H"/>
    <property type="match status" value="1"/>
</dbReference>
<dbReference type="InterPro" id="IPR032782">
    <property type="entry name" value="KhpB_N"/>
</dbReference>
<dbReference type="SUPFAM" id="SSF82708">
    <property type="entry name" value="R3H domain"/>
    <property type="match status" value="1"/>
</dbReference>
<keyword evidence="9" id="KW-1185">Reference proteome</keyword>
<reference evidence="8 9" key="1">
    <citation type="submission" date="2023-04" db="EMBL/GenBank/DDBJ databases">
        <title>Ectobacillus antri isolated from activated sludge.</title>
        <authorList>
            <person name="Yan P."/>
            <person name="Liu X."/>
        </authorList>
    </citation>
    <scope>NUCLEOTIDE SEQUENCE [LARGE SCALE GENOMIC DNA]</scope>
    <source>
        <strain evidence="8 9">C18H</strain>
    </source>
</reference>
<accession>A0ABT6H927</accession>
<dbReference type="PANTHER" id="PTHR35800:SF1">
    <property type="entry name" value="RNA-BINDING PROTEIN KHPB"/>
    <property type="match status" value="1"/>
</dbReference>